<keyword evidence="3" id="KW-0808">Transferase</keyword>
<dbReference type="OMA" id="ECKNETS"/>
<dbReference type="PANTHER" id="PTHR45700:SF8">
    <property type="entry name" value="HECT-TYPE E3 UBIQUITIN TRANSFERASE"/>
    <property type="match status" value="1"/>
</dbReference>
<organism evidence="7 8">
    <name type="scientific">Strongylocentrotus purpuratus</name>
    <name type="common">Purple sea urchin</name>
    <dbReference type="NCBI Taxonomy" id="7668"/>
    <lineage>
        <taxon>Eukaryota</taxon>
        <taxon>Metazoa</taxon>
        <taxon>Echinodermata</taxon>
        <taxon>Eleutherozoa</taxon>
        <taxon>Echinozoa</taxon>
        <taxon>Echinoidea</taxon>
        <taxon>Euechinoidea</taxon>
        <taxon>Echinacea</taxon>
        <taxon>Camarodonta</taxon>
        <taxon>Echinidea</taxon>
        <taxon>Strongylocentrotidae</taxon>
        <taxon>Strongylocentrotus</taxon>
    </lineage>
</organism>
<dbReference type="Gene3D" id="3.30.2410.10">
    <property type="entry name" value="Hect, E3 ligase catalytic domain"/>
    <property type="match status" value="1"/>
</dbReference>
<sequence>MENNSKKILETIFRLDPGVDLTQEQQDDLFTAMSPRCLVEAFLDTEFIGLRDQYATLKMDSLKDTFLPLKDNIKLLEQVAEVILKHLKDMRSQLCKGEIKSDLLRVVPILFECPAFDRPDKEWGDRIIRKMAEFLILMHETAKRNFDVLVRWWDADSDILARVIKVYVQAYRNLVKCLFNSKPISTDNLYIQMLTILREINESLGYKVPVNQFYIRQPGYEETNRKIEILILQLHQQHLQLSLLGLLPLGNLLFLLDVPLKWKMLRIEFNDTSLLHFTKTLNDILLKFEETFGIGSGIMFLIGSRHLKIRPEPLTLRFEIDDDKEKVVESAISKVECKNETSLLLPFEVYFKDNVSLGVNAGGPMKEFFSRLFEELFNVGKHSIFKKLDDSSSCTTLWFNKDSKELDKLRSVGKLFALMFYNKVIVTMPFPFLFYKKLLGNSQSSFEDLKLLDPGMAKSMGTLLEMSDDDLADYSFTVQGPLNEPEIELKPAGKDEAVTTANVLEYIELYARHYTASSQFDVFSESFRSMFRRFTLHRLFAPQELMSLFQGGEYDWKAFQGSFGYEKGYTANHRVVEMFWSVFHGDLTEDDKRDFLRVMTGADHVPIGGIQEIRPRMWPMGGDEDCKGKSPKDMCPEVNTCHGFIVLHLPRYKNREHLKERLMKLIEMKGHGFHKLVE</sequence>
<evidence type="ECO:0000259" key="6">
    <source>
        <dbReference type="PROSITE" id="PS50237"/>
    </source>
</evidence>
<evidence type="ECO:0000313" key="8">
    <source>
        <dbReference type="Proteomes" id="UP000007110"/>
    </source>
</evidence>
<dbReference type="PANTHER" id="PTHR45700">
    <property type="entry name" value="UBIQUITIN-PROTEIN LIGASE E3C"/>
    <property type="match status" value="1"/>
</dbReference>
<dbReference type="GO" id="GO:0061630">
    <property type="term" value="F:ubiquitin protein ligase activity"/>
    <property type="evidence" value="ECO:0007669"/>
    <property type="project" value="UniProtKB-EC"/>
</dbReference>
<dbReference type="KEGG" id="spu:100891316"/>
<protein>
    <recommendedName>
        <fullName evidence="2">HECT-type E3 ubiquitin transferase</fullName>
        <ecNumber evidence="2">2.3.2.26</ecNumber>
    </recommendedName>
</protein>
<evidence type="ECO:0000256" key="4">
    <source>
        <dbReference type="ARBA" id="ARBA00022786"/>
    </source>
</evidence>
<keyword evidence="8" id="KW-1185">Reference proteome</keyword>
<dbReference type="SUPFAM" id="SSF56204">
    <property type="entry name" value="Hect, E3 ligase catalytic domain"/>
    <property type="match status" value="1"/>
</dbReference>
<dbReference type="Pfam" id="PF00632">
    <property type="entry name" value="HECT"/>
    <property type="match status" value="1"/>
</dbReference>
<evidence type="ECO:0000256" key="1">
    <source>
        <dbReference type="ARBA" id="ARBA00000885"/>
    </source>
</evidence>
<feature type="active site" description="Glycyl thioester intermediate" evidence="5">
    <location>
        <position position="641"/>
    </location>
</feature>
<reference evidence="7" key="2">
    <citation type="submission" date="2021-01" db="UniProtKB">
        <authorList>
            <consortium name="EnsemblMetazoa"/>
        </authorList>
    </citation>
    <scope>IDENTIFICATION</scope>
</reference>
<dbReference type="InterPro" id="IPR000569">
    <property type="entry name" value="HECT_dom"/>
</dbReference>
<feature type="domain" description="HECT" evidence="6">
    <location>
        <begin position="339"/>
        <end position="676"/>
    </location>
</feature>
<dbReference type="GeneID" id="100891316"/>
<accession>A0A7M7PE33</accession>
<name>A0A7M7PE33_STRPU</name>
<evidence type="ECO:0000313" key="7">
    <source>
        <dbReference type="EnsemblMetazoa" id="XP_030847841"/>
    </source>
</evidence>
<dbReference type="InParanoid" id="A0A7M7PE33"/>
<dbReference type="InterPro" id="IPR044611">
    <property type="entry name" value="E3A/B/C-like"/>
</dbReference>
<dbReference type="InterPro" id="IPR035983">
    <property type="entry name" value="Hect_E3_ubiquitin_ligase"/>
</dbReference>
<dbReference type="PROSITE" id="PS50237">
    <property type="entry name" value="HECT"/>
    <property type="match status" value="1"/>
</dbReference>
<evidence type="ECO:0000256" key="5">
    <source>
        <dbReference type="PROSITE-ProRule" id="PRU00104"/>
    </source>
</evidence>
<keyword evidence="4 5" id="KW-0833">Ubl conjugation pathway</keyword>
<dbReference type="EnsemblMetazoa" id="XM_030991981">
    <property type="protein sequence ID" value="XP_030847841"/>
    <property type="gene ID" value="LOC100891316"/>
</dbReference>
<comment type="catalytic activity">
    <reaction evidence="1">
        <text>S-ubiquitinyl-[E2 ubiquitin-conjugating enzyme]-L-cysteine + [acceptor protein]-L-lysine = [E2 ubiquitin-conjugating enzyme]-L-cysteine + N(6)-ubiquitinyl-[acceptor protein]-L-lysine.</text>
        <dbReference type="EC" id="2.3.2.26"/>
    </reaction>
</comment>
<evidence type="ECO:0000256" key="2">
    <source>
        <dbReference type="ARBA" id="ARBA00012485"/>
    </source>
</evidence>
<reference evidence="8" key="1">
    <citation type="submission" date="2015-02" db="EMBL/GenBank/DDBJ databases">
        <title>Genome sequencing for Strongylocentrotus purpuratus.</title>
        <authorList>
            <person name="Murali S."/>
            <person name="Liu Y."/>
            <person name="Vee V."/>
            <person name="English A."/>
            <person name="Wang M."/>
            <person name="Skinner E."/>
            <person name="Han Y."/>
            <person name="Muzny D.M."/>
            <person name="Worley K.C."/>
            <person name="Gibbs R.A."/>
        </authorList>
    </citation>
    <scope>NUCLEOTIDE SEQUENCE</scope>
</reference>
<dbReference type="SMART" id="SM00119">
    <property type="entry name" value="HECTc"/>
    <property type="match status" value="1"/>
</dbReference>
<evidence type="ECO:0000256" key="3">
    <source>
        <dbReference type="ARBA" id="ARBA00022679"/>
    </source>
</evidence>
<dbReference type="Proteomes" id="UP000007110">
    <property type="component" value="Unassembled WGS sequence"/>
</dbReference>
<dbReference type="Gene3D" id="3.90.1750.10">
    <property type="entry name" value="Hect, E3 ligase catalytic domains"/>
    <property type="match status" value="1"/>
</dbReference>
<dbReference type="RefSeq" id="XP_030847841.1">
    <property type="nucleotide sequence ID" value="XM_030991981.1"/>
</dbReference>
<dbReference type="EC" id="2.3.2.26" evidence="2"/>
<dbReference type="AlphaFoldDB" id="A0A7M7PE33"/>
<proteinExistence type="predicted"/>
<dbReference type="GO" id="GO:0000209">
    <property type="term" value="P:protein polyubiquitination"/>
    <property type="evidence" value="ECO:0007669"/>
    <property type="project" value="InterPro"/>
</dbReference>
<dbReference type="Gene3D" id="3.30.2160.10">
    <property type="entry name" value="Hect, E3 ligase catalytic domain"/>
    <property type="match status" value="1"/>
</dbReference>
<dbReference type="OrthoDB" id="8068875at2759"/>